<feature type="transmembrane region" description="Helical" evidence="5">
    <location>
        <begin position="387"/>
        <end position="405"/>
    </location>
</feature>
<keyword evidence="7" id="KW-0436">Ligase</keyword>
<dbReference type="PANTHER" id="PTHR37422">
    <property type="entry name" value="TEICHURONIC ACID BIOSYNTHESIS PROTEIN TUAE"/>
    <property type="match status" value="1"/>
</dbReference>
<feature type="transmembrane region" description="Helical" evidence="5">
    <location>
        <begin position="25"/>
        <end position="41"/>
    </location>
</feature>
<keyword evidence="4 5" id="KW-0472">Membrane</keyword>
<dbReference type="EMBL" id="CP036432">
    <property type="protein sequence ID" value="QDV84815.1"/>
    <property type="molecule type" value="Genomic_DNA"/>
</dbReference>
<dbReference type="Pfam" id="PF04932">
    <property type="entry name" value="Wzy_C"/>
    <property type="match status" value="1"/>
</dbReference>
<evidence type="ECO:0000256" key="4">
    <source>
        <dbReference type="ARBA" id="ARBA00023136"/>
    </source>
</evidence>
<evidence type="ECO:0000256" key="2">
    <source>
        <dbReference type="ARBA" id="ARBA00022692"/>
    </source>
</evidence>
<feature type="transmembrane region" description="Helical" evidence="5">
    <location>
        <begin position="53"/>
        <end position="72"/>
    </location>
</feature>
<evidence type="ECO:0000313" key="8">
    <source>
        <dbReference type="Proteomes" id="UP000318081"/>
    </source>
</evidence>
<keyword evidence="3 5" id="KW-1133">Transmembrane helix</keyword>
<dbReference type="Proteomes" id="UP000318081">
    <property type="component" value="Chromosome"/>
</dbReference>
<organism evidence="7 8">
    <name type="scientific">Stieleria magnilauensis</name>
    <dbReference type="NCBI Taxonomy" id="2527963"/>
    <lineage>
        <taxon>Bacteria</taxon>
        <taxon>Pseudomonadati</taxon>
        <taxon>Planctomycetota</taxon>
        <taxon>Planctomycetia</taxon>
        <taxon>Pirellulales</taxon>
        <taxon>Pirellulaceae</taxon>
        <taxon>Stieleria</taxon>
    </lineage>
</organism>
<evidence type="ECO:0000256" key="1">
    <source>
        <dbReference type="ARBA" id="ARBA00004141"/>
    </source>
</evidence>
<dbReference type="GO" id="GO:0016874">
    <property type="term" value="F:ligase activity"/>
    <property type="evidence" value="ECO:0007669"/>
    <property type="project" value="UniProtKB-KW"/>
</dbReference>
<gene>
    <name evidence="7" type="ORF">TBK1r_37670</name>
</gene>
<feature type="transmembrane region" description="Helical" evidence="5">
    <location>
        <begin position="221"/>
        <end position="238"/>
    </location>
</feature>
<feature type="transmembrane region" description="Helical" evidence="5">
    <location>
        <begin position="341"/>
        <end position="361"/>
    </location>
</feature>
<accession>A0ABX5XTS9</accession>
<evidence type="ECO:0000256" key="5">
    <source>
        <dbReference type="SAM" id="Phobius"/>
    </source>
</evidence>
<evidence type="ECO:0000256" key="3">
    <source>
        <dbReference type="ARBA" id="ARBA00022989"/>
    </source>
</evidence>
<feature type="transmembrane region" description="Helical" evidence="5">
    <location>
        <begin position="138"/>
        <end position="156"/>
    </location>
</feature>
<evidence type="ECO:0000313" key="7">
    <source>
        <dbReference type="EMBL" id="QDV84815.1"/>
    </source>
</evidence>
<dbReference type="RefSeq" id="WP_145213578.1">
    <property type="nucleotide sequence ID" value="NZ_CP036432.1"/>
</dbReference>
<dbReference type="InterPro" id="IPR051533">
    <property type="entry name" value="WaaL-like"/>
</dbReference>
<protein>
    <submittedName>
        <fullName evidence="7">O-Antigen ligase</fullName>
    </submittedName>
</protein>
<sequence>MATAVFDTTDHTPTSRIGTDVDDRHGWGFALLLATTATLFVRPADLVPALDKWPIYQVLIVACLAVSARACARQLSHGRLIHRPITAALLLLVVAVGMSHLSHGFVWAARMSMLDVSKLIALYVLIIGLVNTPTRLRFFVKWLTLAITTMASLVLLDKYGMVSIAALESIQDRGVVQNGVVEQVERIRGTGIFQDPNDFGLILVMGLVFCVLFLTKPRTGWVRYAWLAPTGILLAALAMTHSRGALLSLICAVSTALCYFRGGKYGALALPGLSLLALAFSSRMSDISAINQGTGQDRIQIWSESLSIWRQYPLFGLGEGLIADEIGVVTHNSFLHCYAELGFFGGTTFVACFFAAGSGLWSQRRLRSKPFGEETPAAQATREHSRLCGYLFAALMGCIAAMLTISRQFVAPTYLILGLVAAAISMPAIASIPGQATGLRIGNRFVLLSLLASAASLCLFYMTIRLFVRW</sequence>
<feature type="domain" description="O-antigen ligase-related" evidence="6">
    <location>
        <begin position="232"/>
        <end position="349"/>
    </location>
</feature>
<keyword evidence="2 5" id="KW-0812">Transmembrane</keyword>
<feature type="transmembrane region" description="Helical" evidence="5">
    <location>
        <begin position="107"/>
        <end position="126"/>
    </location>
</feature>
<evidence type="ECO:0000259" key="6">
    <source>
        <dbReference type="Pfam" id="PF04932"/>
    </source>
</evidence>
<keyword evidence="8" id="KW-1185">Reference proteome</keyword>
<feature type="transmembrane region" description="Helical" evidence="5">
    <location>
        <begin position="411"/>
        <end position="433"/>
    </location>
</feature>
<dbReference type="InterPro" id="IPR007016">
    <property type="entry name" value="O-antigen_ligase-rel_domated"/>
</dbReference>
<reference evidence="7 8" key="1">
    <citation type="submission" date="2019-02" db="EMBL/GenBank/DDBJ databases">
        <title>Deep-cultivation of Planctomycetes and their phenomic and genomic characterization uncovers novel biology.</title>
        <authorList>
            <person name="Wiegand S."/>
            <person name="Jogler M."/>
            <person name="Boedeker C."/>
            <person name="Pinto D."/>
            <person name="Vollmers J."/>
            <person name="Rivas-Marin E."/>
            <person name="Kohn T."/>
            <person name="Peeters S.H."/>
            <person name="Heuer A."/>
            <person name="Rast P."/>
            <person name="Oberbeckmann S."/>
            <person name="Bunk B."/>
            <person name="Jeske O."/>
            <person name="Meyerdierks A."/>
            <person name="Storesund J.E."/>
            <person name="Kallscheuer N."/>
            <person name="Luecker S."/>
            <person name="Lage O.M."/>
            <person name="Pohl T."/>
            <person name="Merkel B.J."/>
            <person name="Hornburger P."/>
            <person name="Mueller R.-W."/>
            <person name="Bruemmer F."/>
            <person name="Labrenz M."/>
            <person name="Spormann A.M."/>
            <person name="Op den Camp H."/>
            <person name="Overmann J."/>
            <person name="Amann R."/>
            <person name="Jetten M.S.M."/>
            <person name="Mascher T."/>
            <person name="Medema M.H."/>
            <person name="Devos D.P."/>
            <person name="Kaster A.-K."/>
            <person name="Ovreas L."/>
            <person name="Rohde M."/>
            <person name="Galperin M.Y."/>
            <person name="Jogler C."/>
        </authorList>
    </citation>
    <scope>NUCLEOTIDE SEQUENCE [LARGE SCALE GENOMIC DNA]</scope>
    <source>
        <strain evidence="7 8">TBK1r</strain>
    </source>
</reference>
<name>A0ABX5XTS9_9BACT</name>
<comment type="subcellular location">
    <subcellularLocation>
        <location evidence="1">Membrane</location>
        <topology evidence="1">Multi-pass membrane protein</topology>
    </subcellularLocation>
</comment>
<feature type="transmembrane region" description="Helical" evidence="5">
    <location>
        <begin position="445"/>
        <end position="468"/>
    </location>
</feature>
<proteinExistence type="predicted"/>
<feature type="transmembrane region" description="Helical" evidence="5">
    <location>
        <begin position="84"/>
        <end position="101"/>
    </location>
</feature>
<feature type="transmembrane region" description="Helical" evidence="5">
    <location>
        <begin position="199"/>
        <end position="214"/>
    </location>
</feature>
<dbReference type="PANTHER" id="PTHR37422:SF13">
    <property type="entry name" value="LIPOPOLYSACCHARIDE BIOSYNTHESIS PROTEIN PA4999-RELATED"/>
    <property type="match status" value="1"/>
</dbReference>